<name>A0A8H4LSH0_9HYPO</name>
<comment type="caution">
    <text evidence="3">The sequence shown here is derived from an EMBL/GenBank/DDBJ whole genome shotgun (WGS) entry which is preliminary data.</text>
</comment>
<dbReference type="Gene3D" id="3.90.1300.10">
    <property type="entry name" value="Amidase signature (AS) domain"/>
    <property type="match status" value="1"/>
</dbReference>
<dbReference type="PANTHER" id="PTHR42678">
    <property type="entry name" value="AMIDASE"/>
    <property type="match status" value="1"/>
</dbReference>
<evidence type="ECO:0000313" key="4">
    <source>
        <dbReference type="Proteomes" id="UP000557566"/>
    </source>
</evidence>
<evidence type="ECO:0000256" key="1">
    <source>
        <dbReference type="SAM" id="SignalP"/>
    </source>
</evidence>
<accession>A0A8H4LSH0</accession>
<dbReference type="InterPro" id="IPR023631">
    <property type="entry name" value="Amidase_dom"/>
</dbReference>
<dbReference type="PANTHER" id="PTHR42678:SF34">
    <property type="entry name" value="OS04G0183300 PROTEIN"/>
    <property type="match status" value="1"/>
</dbReference>
<gene>
    <name evidence="3" type="ORF">G6O67_007905</name>
</gene>
<dbReference type="EMBL" id="JAAVMX010000009">
    <property type="protein sequence ID" value="KAF4504455.1"/>
    <property type="molecule type" value="Genomic_DNA"/>
</dbReference>
<dbReference type="InterPro" id="IPR036928">
    <property type="entry name" value="AS_sf"/>
</dbReference>
<dbReference type="SUPFAM" id="SSF75304">
    <property type="entry name" value="Amidase signature (AS) enzymes"/>
    <property type="match status" value="1"/>
</dbReference>
<reference evidence="3 4" key="1">
    <citation type="journal article" date="2020" name="Genome Biol. Evol.">
        <title>A new high-quality draft genome assembly of the Chinese cordyceps Ophiocordyceps sinensis.</title>
        <authorList>
            <person name="Shu R."/>
            <person name="Zhang J."/>
            <person name="Meng Q."/>
            <person name="Zhang H."/>
            <person name="Zhou G."/>
            <person name="Li M."/>
            <person name="Wu P."/>
            <person name="Zhao Y."/>
            <person name="Chen C."/>
            <person name="Qin Q."/>
        </authorList>
    </citation>
    <scope>NUCLEOTIDE SEQUENCE [LARGE SCALE GENOMIC DNA]</scope>
    <source>
        <strain evidence="3 4">IOZ07</strain>
    </source>
</reference>
<protein>
    <recommendedName>
        <fullName evidence="2">Amidase domain-containing protein</fullName>
    </recommendedName>
</protein>
<organism evidence="3 4">
    <name type="scientific">Ophiocordyceps sinensis</name>
    <dbReference type="NCBI Taxonomy" id="72228"/>
    <lineage>
        <taxon>Eukaryota</taxon>
        <taxon>Fungi</taxon>
        <taxon>Dikarya</taxon>
        <taxon>Ascomycota</taxon>
        <taxon>Pezizomycotina</taxon>
        <taxon>Sordariomycetes</taxon>
        <taxon>Hypocreomycetidae</taxon>
        <taxon>Hypocreales</taxon>
        <taxon>Ophiocordycipitaceae</taxon>
        <taxon>Ophiocordyceps</taxon>
    </lineage>
</organism>
<evidence type="ECO:0000313" key="3">
    <source>
        <dbReference type="EMBL" id="KAF4504455.1"/>
    </source>
</evidence>
<dbReference type="Proteomes" id="UP000557566">
    <property type="component" value="Unassembled WGS sequence"/>
</dbReference>
<dbReference type="AlphaFoldDB" id="A0A8H4LSH0"/>
<dbReference type="OrthoDB" id="566138at2759"/>
<feature type="domain" description="Amidase" evidence="2">
    <location>
        <begin position="54"/>
        <end position="508"/>
    </location>
</feature>
<dbReference type="Pfam" id="PF01425">
    <property type="entry name" value="Amidase"/>
    <property type="match status" value="1"/>
</dbReference>
<sequence>MRAWVLFTGQLASALCAAVSAQSCANASCPALLDATLDQVRQGLDSGAFSSVNLVDAYLARISEVNDVLRAVTEINPDARAIAEQLDAERQSGSPPSSPLHGVPILIKNNIATADSMNNTAGSFALLGGKVPEDSFVVAKLRKAGAIILGKSNLSQWANLRSVNTSNGWSAHGGQTVGAYYPGQDPSGSSSGSAVASSIGLAWATLGTETAGSILSPAQLSNTVGIKATVGLTSRYLVIPISEHQDTVGPLARTVKDAAHLLSAIAGPDPKDNYTSAFPFDRVPDYAGACNETALKGRRLGVPRNLISFDDSDPSMAAFESALVVLREAGAEIVDDLIFPGMDMLAENASTIVENSDIATNLPHYLSLLTSNPNNITSLQDLRQFTQEDPREEFPQRDILVWDEVLAQGFDNNSPEVQSNRAAIAYLVGQLGLTGALKNFTLDAVVLPTQSAILAAALLGTPVVTVPLGRLPDSTPFEPNDFGNLNATGPNLPFGIAFSGDKWSEESLIGMAYAFEQRTKVRDTIKPLVQPKTELRDVVGR</sequence>
<keyword evidence="1" id="KW-0732">Signal</keyword>
<feature type="signal peptide" evidence="1">
    <location>
        <begin position="1"/>
        <end position="21"/>
    </location>
</feature>
<keyword evidence="4" id="KW-1185">Reference proteome</keyword>
<dbReference type="PROSITE" id="PS51257">
    <property type="entry name" value="PROKAR_LIPOPROTEIN"/>
    <property type="match status" value="1"/>
</dbReference>
<feature type="chain" id="PRO_5034872851" description="Amidase domain-containing protein" evidence="1">
    <location>
        <begin position="22"/>
        <end position="541"/>
    </location>
</feature>
<proteinExistence type="predicted"/>
<evidence type="ECO:0000259" key="2">
    <source>
        <dbReference type="Pfam" id="PF01425"/>
    </source>
</evidence>